<comment type="caution">
    <text evidence="2">The sequence shown here is derived from an EMBL/GenBank/DDBJ whole genome shotgun (WGS) entry which is preliminary data.</text>
</comment>
<dbReference type="Proteomes" id="UP001589613">
    <property type="component" value="Unassembled WGS sequence"/>
</dbReference>
<feature type="domain" description="VOC" evidence="1">
    <location>
        <begin position="4"/>
        <end position="131"/>
    </location>
</feature>
<dbReference type="SUPFAM" id="SSF54593">
    <property type="entry name" value="Glyoxalase/Bleomycin resistance protein/Dihydroxybiphenyl dioxygenase"/>
    <property type="match status" value="1"/>
</dbReference>
<gene>
    <name evidence="2" type="ORF">ACFFN0_02005</name>
</gene>
<dbReference type="Gene3D" id="3.10.180.10">
    <property type="entry name" value="2,3-Dihydroxybiphenyl 1,2-Dioxygenase, domain 1"/>
    <property type="match status" value="1"/>
</dbReference>
<proteinExistence type="predicted"/>
<keyword evidence="3" id="KW-1185">Reference proteome</keyword>
<dbReference type="Pfam" id="PF13669">
    <property type="entry name" value="Glyoxalase_4"/>
    <property type="match status" value="1"/>
</dbReference>
<name>A0ABV5UZ24_9MICO</name>
<dbReference type="InterPro" id="IPR029068">
    <property type="entry name" value="Glyas_Bleomycin-R_OHBP_Dase"/>
</dbReference>
<dbReference type="PANTHER" id="PTHR36113:SF6">
    <property type="entry name" value="FOSFOMYCIN RESISTANCE PROTEIN FOSX"/>
    <property type="match status" value="1"/>
</dbReference>
<evidence type="ECO:0000259" key="1">
    <source>
        <dbReference type="PROSITE" id="PS51819"/>
    </source>
</evidence>
<evidence type="ECO:0000313" key="3">
    <source>
        <dbReference type="Proteomes" id="UP001589613"/>
    </source>
</evidence>
<accession>A0ABV5UZ24</accession>
<sequence>MQNVVHHIELWTSDVEASAPSFDWLLSTIGWIPEHDPTWPAGRTWQHASGAYVVLEQSPDVSGTHERTRAGLNHLALRVAGREQLDHVREQASRHGWRELFAELYPHAGGPDHTALFLENTEGFEFELVAD</sequence>
<dbReference type="InterPro" id="IPR037523">
    <property type="entry name" value="VOC_core"/>
</dbReference>
<protein>
    <submittedName>
        <fullName evidence="2">VOC family protein</fullName>
    </submittedName>
</protein>
<dbReference type="InterPro" id="IPR051332">
    <property type="entry name" value="Fosfomycin_Res_Enzymes"/>
</dbReference>
<evidence type="ECO:0000313" key="2">
    <source>
        <dbReference type="EMBL" id="MFB9730811.1"/>
    </source>
</evidence>
<organism evidence="2 3">
    <name type="scientific">Ornithinimicrobium kibberense</name>
    <dbReference type="NCBI Taxonomy" id="282060"/>
    <lineage>
        <taxon>Bacteria</taxon>
        <taxon>Bacillati</taxon>
        <taxon>Actinomycetota</taxon>
        <taxon>Actinomycetes</taxon>
        <taxon>Micrococcales</taxon>
        <taxon>Ornithinimicrobiaceae</taxon>
        <taxon>Ornithinimicrobium</taxon>
    </lineage>
</organism>
<dbReference type="PROSITE" id="PS51819">
    <property type="entry name" value="VOC"/>
    <property type="match status" value="1"/>
</dbReference>
<dbReference type="RefSeq" id="WP_377465514.1">
    <property type="nucleotide sequence ID" value="NZ_JBHMAX010000002.1"/>
</dbReference>
<dbReference type="PANTHER" id="PTHR36113">
    <property type="entry name" value="LYASE, PUTATIVE-RELATED-RELATED"/>
    <property type="match status" value="1"/>
</dbReference>
<dbReference type="EMBL" id="JBHMAX010000002">
    <property type="protein sequence ID" value="MFB9730811.1"/>
    <property type="molecule type" value="Genomic_DNA"/>
</dbReference>
<reference evidence="2 3" key="1">
    <citation type="submission" date="2024-09" db="EMBL/GenBank/DDBJ databases">
        <authorList>
            <person name="Sun Q."/>
            <person name="Mori K."/>
        </authorList>
    </citation>
    <scope>NUCLEOTIDE SEQUENCE [LARGE SCALE GENOMIC DNA]</scope>
    <source>
        <strain evidence="2 3">JCM 12763</strain>
    </source>
</reference>